<proteinExistence type="inferred from homology"/>
<gene>
    <name evidence="5" type="ORF">RMAR00112_LOCUS25560</name>
</gene>
<evidence type="ECO:0000256" key="2">
    <source>
        <dbReference type="ARBA" id="ARBA00033753"/>
    </source>
</evidence>
<dbReference type="AlphaFoldDB" id="A0A7S3A1X4"/>
<protein>
    <recommendedName>
        <fullName evidence="4">TsaA-like domain-containing protein</fullName>
    </recommendedName>
</protein>
<evidence type="ECO:0000256" key="1">
    <source>
        <dbReference type="ARBA" id="ARBA00022691"/>
    </source>
</evidence>
<evidence type="ECO:0000313" key="5">
    <source>
        <dbReference type="EMBL" id="CAE0057506.1"/>
    </source>
</evidence>
<organism evidence="5">
    <name type="scientific">Rhodosorus marinus</name>
    <dbReference type="NCBI Taxonomy" id="101924"/>
    <lineage>
        <taxon>Eukaryota</taxon>
        <taxon>Rhodophyta</taxon>
        <taxon>Stylonematophyceae</taxon>
        <taxon>Stylonematales</taxon>
        <taxon>Stylonemataceae</taxon>
        <taxon>Rhodosorus</taxon>
    </lineage>
</organism>
<dbReference type="PANTHER" id="PTHR12818">
    <property type="entry name" value="TRNA (ADENINE(37)-N6)-METHYLTRANSFERASE"/>
    <property type="match status" value="1"/>
</dbReference>
<evidence type="ECO:0000259" key="4">
    <source>
        <dbReference type="PROSITE" id="PS51668"/>
    </source>
</evidence>
<dbReference type="PANTHER" id="PTHR12818:SF0">
    <property type="entry name" value="TRNA (ADENINE(37)-N6)-METHYLTRANSFERASE"/>
    <property type="match status" value="1"/>
</dbReference>
<feature type="domain" description="TsaA-like" evidence="4">
    <location>
        <begin position="3"/>
        <end position="145"/>
    </location>
</feature>
<evidence type="ECO:0000256" key="3">
    <source>
        <dbReference type="SAM" id="MobiDB-lite"/>
    </source>
</evidence>
<dbReference type="InterPro" id="IPR036413">
    <property type="entry name" value="YaeB-like_sf"/>
</dbReference>
<sequence>MSVQAIGVVRSPYKERFGTPRQATVWEQSIGNAPQDGEIHLIGDPRYEHALRGLDGFDYCWVICWMHLNTGWNPLVTPPRGPRTKQGIFATRAPHRPNPISLSALKITRVDYKNRIVHVKGLDLLDGTPILDIKPYVPYADAFPNAAAGWLDNIEDMKGPDYLAYSPPPPHLRPKEDNPESSGISGGEERS</sequence>
<keyword evidence="1" id="KW-0949">S-adenosyl-L-methionine</keyword>
<dbReference type="Pfam" id="PF01980">
    <property type="entry name" value="TrmO_N"/>
    <property type="match status" value="1"/>
</dbReference>
<dbReference type="CDD" id="cd09281">
    <property type="entry name" value="UPF0066"/>
    <property type="match status" value="1"/>
</dbReference>
<comment type="similarity">
    <text evidence="2">Belongs to the tRNA methyltransferase O family.</text>
</comment>
<feature type="region of interest" description="Disordered" evidence="3">
    <location>
        <begin position="161"/>
        <end position="191"/>
    </location>
</feature>
<dbReference type="SUPFAM" id="SSF118196">
    <property type="entry name" value="YaeB-like"/>
    <property type="match status" value="1"/>
</dbReference>
<dbReference type="NCBIfam" id="TIGR00104">
    <property type="entry name" value="tRNA_TsaA"/>
    <property type="match status" value="1"/>
</dbReference>
<reference evidence="5" key="1">
    <citation type="submission" date="2021-01" db="EMBL/GenBank/DDBJ databases">
        <authorList>
            <person name="Corre E."/>
            <person name="Pelletier E."/>
            <person name="Niang G."/>
            <person name="Scheremetjew M."/>
            <person name="Finn R."/>
            <person name="Kale V."/>
            <person name="Holt S."/>
            <person name="Cochrane G."/>
            <person name="Meng A."/>
            <person name="Brown T."/>
            <person name="Cohen L."/>
        </authorList>
    </citation>
    <scope>NUCLEOTIDE SEQUENCE</scope>
    <source>
        <strain evidence="5">CCMP 769</strain>
    </source>
</reference>
<dbReference type="InterPro" id="IPR036414">
    <property type="entry name" value="YaeB_N_sf"/>
</dbReference>
<dbReference type="PROSITE" id="PS51668">
    <property type="entry name" value="TSAA_2"/>
    <property type="match status" value="1"/>
</dbReference>
<name>A0A7S3A1X4_9RHOD</name>
<dbReference type="InterPro" id="IPR040372">
    <property type="entry name" value="YaeB-like"/>
</dbReference>
<dbReference type="InterPro" id="IPR023370">
    <property type="entry name" value="TrmO-like_N"/>
</dbReference>
<dbReference type="EMBL" id="HBHW01033102">
    <property type="protein sequence ID" value="CAE0057506.1"/>
    <property type="molecule type" value="Transcribed_RNA"/>
</dbReference>
<accession>A0A7S3A1X4</accession>
<dbReference type="Gene3D" id="2.40.30.70">
    <property type="entry name" value="YaeB-like"/>
    <property type="match status" value="1"/>
</dbReference>